<evidence type="ECO:0000256" key="5">
    <source>
        <dbReference type="ARBA" id="ARBA00029447"/>
    </source>
</evidence>
<feature type="transmembrane region" description="Helical" evidence="8">
    <location>
        <begin position="324"/>
        <end position="347"/>
    </location>
</feature>
<keyword evidence="4 6" id="KW-0807">Transducer</keyword>
<reference evidence="12" key="1">
    <citation type="journal article" date="2019" name="Int. J. Syst. Evol. Microbiol.">
        <title>The Global Catalogue of Microorganisms (GCM) 10K type strain sequencing project: providing services to taxonomists for standard genome sequencing and annotation.</title>
        <authorList>
            <consortium name="The Broad Institute Genomics Platform"/>
            <consortium name="The Broad Institute Genome Sequencing Center for Infectious Disease"/>
            <person name="Wu L."/>
            <person name="Ma J."/>
        </authorList>
    </citation>
    <scope>NUCLEOTIDE SEQUENCE [LARGE SCALE GENOMIC DNA]</scope>
    <source>
        <strain evidence="12">CGMCC 4.1641</strain>
    </source>
</reference>
<evidence type="ECO:0000256" key="8">
    <source>
        <dbReference type="SAM" id="Phobius"/>
    </source>
</evidence>
<accession>A0ABV8SBU5</accession>
<feature type="domain" description="HAMP" evidence="10">
    <location>
        <begin position="345"/>
        <end position="397"/>
    </location>
</feature>
<protein>
    <submittedName>
        <fullName evidence="11">Methyl-accepting chemotaxis protein</fullName>
    </submittedName>
</protein>
<evidence type="ECO:0000256" key="3">
    <source>
        <dbReference type="ARBA" id="ARBA00023136"/>
    </source>
</evidence>
<evidence type="ECO:0000256" key="6">
    <source>
        <dbReference type="PROSITE-ProRule" id="PRU00284"/>
    </source>
</evidence>
<keyword evidence="8" id="KW-0812">Transmembrane</keyword>
<feature type="domain" description="Methyl-accepting transducer" evidence="9">
    <location>
        <begin position="416"/>
        <end position="652"/>
    </location>
</feature>
<gene>
    <name evidence="11" type="ORF">ACFO1S_16550</name>
</gene>
<dbReference type="InterPro" id="IPR003660">
    <property type="entry name" value="HAMP_dom"/>
</dbReference>
<keyword evidence="12" id="KW-1185">Reference proteome</keyword>
<comment type="similarity">
    <text evidence="5">Belongs to the methyl-accepting chemotaxis (MCP) protein family.</text>
</comment>
<dbReference type="Gene3D" id="6.10.340.10">
    <property type="match status" value="1"/>
</dbReference>
<dbReference type="EMBL" id="JBHSED010000035">
    <property type="protein sequence ID" value="MFC4305044.1"/>
    <property type="molecule type" value="Genomic_DNA"/>
</dbReference>
<keyword evidence="2" id="KW-1003">Cell membrane</keyword>
<dbReference type="Gene3D" id="1.10.287.950">
    <property type="entry name" value="Methyl-accepting chemotaxis protein"/>
    <property type="match status" value="1"/>
</dbReference>
<dbReference type="SUPFAM" id="SSF58104">
    <property type="entry name" value="Methyl-accepting chemotaxis protein (MCP) signaling domain"/>
    <property type="match status" value="1"/>
</dbReference>
<evidence type="ECO:0000259" key="9">
    <source>
        <dbReference type="PROSITE" id="PS50111"/>
    </source>
</evidence>
<dbReference type="Pfam" id="PF00015">
    <property type="entry name" value="MCPsignal"/>
    <property type="match status" value="1"/>
</dbReference>
<evidence type="ECO:0000256" key="4">
    <source>
        <dbReference type="ARBA" id="ARBA00023224"/>
    </source>
</evidence>
<dbReference type="SMART" id="SM00304">
    <property type="entry name" value="HAMP"/>
    <property type="match status" value="1"/>
</dbReference>
<comment type="subcellular location">
    <subcellularLocation>
        <location evidence="1">Cell membrane</location>
    </subcellularLocation>
</comment>
<dbReference type="Pfam" id="PF22673">
    <property type="entry name" value="MCP-like_PDC_1"/>
    <property type="match status" value="1"/>
</dbReference>
<dbReference type="CDD" id="cd06225">
    <property type="entry name" value="HAMP"/>
    <property type="match status" value="1"/>
</dbReference>
<dbReference type="RefSeq" id="WP_204603504.1">
    <property type="nucleotide sequence ID" value="NZ_JBHSED010000035.1"/>
</dbReference>
<dbReference type="PANTHER" id="PTHR32089:SF112">
    <property type="entry name" value="LYSOZYME-LIKE PROTEIN-RELATED"/>
    <property type="match status" value="1"/>
</dbReference>
<evidence type="ECO:0000256" key="7">
    <source>
        <dbReference type="SAM" id="Coils"/>
    </source>
</evidence>
<evidence type="ECO:0000313" key="12">
    <source>
        <dbReference type="Proteomes" id="UP001595755"/>
    </source>
</evidence>
<dbReference type="SMART" id="SM00283">
    <property type="entry name" value="MA"/>
    <property type="match status" value="1"/>
</dbReference>
<comment type="caution">
    <text evidence="11">The sequence shown here is derived from an EMBL/GenBank/DDBJ whole genome shotgun (WGS) entry which is preliminary data.</text>
</comment>
<dbReference type="Gene3D" id="3.30.450.20">
    <property type="entry name" value="PAS domain"/>
    <property type="match status" value="2"/>
</dbReference>
<keyword evidence="7" id="KW-0175">Coiled coil</keyword>
<evidence type="ECO:0000256" key="1">
    <source>
        <dbReference type="ARBA" id="ARBA00004236"/>
    </source>
</evidence>
<dbReference type="CDD" id="cd12913">
    <property type="entry name" value="PDC1_MCP_like"/>
    <property type="match status" value="1"/>
</dbReference>
<evidence type="ECO:0000256" key="2">
    <source>
        <dbReference type="ARBA" id="ARBA00022475"/>
    </source>
</evidence>
<dbReference type="Pfam" id="PF00672">
    <property type="entry name" value="HAMP"/>
    <property type="match status" value="1"/>
</dbReference>
<keyword evidence="3 8" id="KW-0472">Membrane</keyword>
<feature type="coiled-coil region" evidence="7">
    <location>
        <begin position="487"/>
        <end position="514"/>
    </location>
</feature>
<dbReference type="CDD" id="cd11386">
    <property type="entry name" value="MCP_signal"/>
    <property type="match status" value="1"/>
</dbReference>
<proteinExistence type="inferred from homology"/>
<dbReference type="PROSITE" id="PS50111">
    <property type="entry name" value="CHEMOTAXIS_TRANSDUC_2"/>
    <property type="match status" value="1"/>
</dbReference>
<dbReference type="InterPro" id="IPR004089">
    <property type="entry name" value="MCPsignal_dom"/>
</dbReference>
<keyword evidence="8" id="KW-1133">Transmembrane helix</keyword>
<dbReference type="Proteomes" id="UP001595755">
    <property type="component" value="Unassembled WGS sequence"/>
</dbReference>
<organism evidence="11 12">
    <name type="scientific">Cohnella boryungensis</name>
    <dbReference type="NCBI Taxonomy" id="768479"/>
    <lineage>
        <taxon>Bacteria</taxon>
        <taxon>Bacillati</taxon>
        <taxon>Bacillota</taxon>
        <taxon>Bacilli</taxon>
        <taxon>Bacillales</taxon>
        <taxon>Paenibacillaceae</taxon>
        <taxon>Cohnella</taxon>
    </lineage>
</organism>
<name>A0ABV8SBU5_9BACL</name>
<evidence type="ECO:0000313" key="11">
    <source>
        <dbReference type="EMBL" id="MFC4305044.1"/>
    </source>
</evidence>
<evidence type="ECO:0000259" key="10">
    <source>
        <dbReference type="PROSITE" id="PS50885"/>
    </source>
</evidence>
<dbReference type="PROSITE" id="PS50885">
    <property type="entry name" value="HAMP"/>
    <property type="match status" value="1"/>
</dbReference>
<dbReference type="PANTHER" id="PTHR32089">
    <property type="entry name" value="METHYL-ACCEPTING CHEMOTAXIS PROTEIN MCPB"/>
    <property type="match status" value="1"/>
</dbReference>
<sequence length="702" mass="75443">MKNKFSVSLTSKFIAFLALCLILVFGVMVQVNLNNLKGISISRGEVEALNSGEQFGQTFGSKLNGLKQELEMLSRVLLQSSQTGSLPRDEVIGLLKDTLAASPDILGVYTLWEPNAFDGKDKEWVSRTAHDDGTGRFIPYVARSGADIIVEPLKGYDKEGDGDYYQIPKKTRKIAILEPYAYEVGNQTVQITSVVVPILDADQRFKGIVGIDFALDSLQKEATGYTPLGGYITMISHQGNYLANPAQPELVAKPYADNEEKKALFAKVAAGEATEGYTSDPSGGTVLRMFLPIRLAGSDDAMYAEAVIPEKQIMATYREGRSEMLLVSALGLIVLGLVIAVLTRILIIRRLKMLATSVNLMAGGDLTQKVELRSKDELGQLGADFNRMSDELRGMFHLVGDLSMSVGATSQQLTASAEQTSLASETIARSIEEVAAGSDAQNRHTRETANALAEISLGIERIANSSSAVSASAQEVQSQTELGNSRIAEAGEQMARVKDTVAETERVMAELQERSQEIGGIVAMISEISSQTNLLALNAAIEAARAGEHGRGFAVVASEVRKLADQTLKAAEQVSGMIHAVQQDTVRASDRMRQGAVEVEAGERIVLDCAKLFKSVGEEMQRVNGEIQEVSATSEQMNAGSQQVSASIEELARLAGEASDSSQNVASASEEQLASMEEIASSAAALSAMVQELLEKLSRFKI</sequence>